<feature type="compositionally biased region" description="Polar residues" evidence="1">
    <location>
        <begin position="911"/>
        <end position="965"/>
    </location>
</feature>
<evidence type="ECO:0000256" key="1">
    <source>
        <dbReference type="SAM" id="MobiDB-lite"/>
    </source>
</evidence>
<feature type="compositionally biased region" description="Low complexity" evidence="1">
    <location>
        <begin position="1037"/>
        <end position="1050"/>
    </location>
</feature>
<feature type="compositionally biased region" description="Polar residues" evidence="1">
    <location>
        <begin position="891"/>
        <end position="902"/>
    </location>
</feature>
<dbReference type="InterPro" id="IPR054789">
    <property type="entry name" value="P97_adhes_N"/>
</dbReference>
<feature type="compositionally biased region" description="Polar residues" evidence="1">
    <location>
        <begin position="972"/>
        <end position="987"/>
    </location>
</feature>
<accession>A0A0F6WFM1</accession>
<evidence type="ECO:0000313" key="2">
    <source>
        <dbReference type="EMBL" id="AKF15582.1"/>
    </source>
</evidence>
<sequence>MNKSSKSKTLLLAGGTSGLIGAGIVGLTIGLTVNIKYNSENPRTQVNQFASRVSNLAFNLSAFNADSDYKDVKSALLDESNKIKNAENALESFSFFEKKGGNLEKLDFSDSEFSDAKISYQILEILPDDANQNFKVKFQASQKLANGDIAKSDIYEQVVSFVKESTILIAEFNFSLQKITSRLNQQVQNLISARTANFADQNSATSNPTDPSTIRPVDFQHDLNKAKDSKEFGEKISSYFPSLNNLLASLKNSQENKLPNSMDTIFNFDFARDKSTGQFVSLQNQVPSFFLEANLTSSARQMLDSSSSFSTVVNAIKLEKNDKSSYFLNYSDFFDNLSLKNLTKTDFKSDMGDKLAVEFLAQIKSGFFSDPTQRSESAKSEILDLLKDKKLAFSFGNFGQKFKNHNSSQALKVSFDPLEAKIDVSDKTKVLIPYTISVNSQFFMPSNSPLEISQKTGTLEISGLKQLENLGQLNSDIFKKRFFEELGEKNKQKQAVFDQYGAGIKSSSRKVAKEEIDALFGNNSPKTNEIRNILESNYDLDFGPYISLLDSWVGKLKHPSLSDIKRMTKDGTQSTRNAGVSSIESRNFFRDGHQVASFFQDLLTKDRKTFLETLFELTKKWGLIAESSQIPQSLLDSKDNIFEEANKINLTPTGDIKKLSFNNLWRDAEGIGFYGTLALPAKIKTELGTKKGDSSIFEYLKTQKVTTKEISGSTSNEQDYAKFEKFGDVLSAFFLKAGQFDNFKSWAKLDDNLKYTLEFTKEAEQEKGEVSKKIEEVGREEKKAEGAQNQGKKAEGSQNQGKKAEGAQNQGKKAEGAQNQGKKAEGAQNQGKEKVLPVKFTFKLESNDGSILNVKTPEIKVFVELEDEEIYKNRKEINELDSAVIKLQSQFRETSLDSSSYSKLAFPRAEGSQNQGKKAEGAQNQGKKAEGAQNQGKKAEGAQNQGKKAEGAQNQGKKSEGTPNQGKKAEGAQNQGKKAEDTTSLTSYLPELGKKVDEYLETHFKDKNYKTLVESISDSFGKTTKDLFFVLVKDDSNSTSESSSSGTATTPQKRSTLRVKITISESKTSTTAGTVSSSS</sequence>
<feature type="compositionally biased region" description="Low complexity" evidence="1">
    <location>
        <begin position="1060"/>
        <end position="1079"/>
    </location>
</feature>
<feature type="region of interest" description="Disordered" evidence="1">
    <location>
        <begin position="768"/>
        <end position="832"/>
    </location>
</feature>
<protein>
    <submittedName>
        <fullName evidence="2">Uncharacterized protein</fullName>
    </submittedName>
</protein>
<name>A0A0F6WFM1_9BACT</name>
<dbReference type="EMBL" id="KR021380">
    <property type="protein sequence ID" value="AKF15582.1"/>
    <property type="molecule type" value="Genomic_DNA"/>
</dbReference>
<dbReference type="AlphaFoldDB" id="A0A0F6WFM1"/>
<reference evidence="2" key="1">
    <citation type="submission" date="2015-03" db="EMBL/GenBank/DDBJ databases">
        <title>Cloning and sequence analysis of Mycoplasma ovipneumoniae p113 gene.</title>
        <authorList>
            <person name="Wu Y."/>
            <person name="Cheng Z.T."/>
            <person name="Zhou B.J."/>
            <person name="Wen M."/>
            <person name="Wang K.G."/>
            <person name="Yuan H.W."/>
        </authorList>
    </citation>
    <scope>NUCLEOTIDE SEQUENCE</scope>
    <source>
        <strain evidence="2">Y98</strain>
    </source>
</reference>
<organism evidence="2">
    <name type="scientific">Mesomycoplasma ovipneumoniae ATCC 29419</name>
    <dbReference type="NCBI Taxonomy" id="743968"/>
    <lineage>
        <taxon>Bacteria</taxon>
        <taxon>Bacillati</taxon>
        <taxon>Mycoplasmatota</taxon>
        <taxon>Mycoplasmoidales</taxon>
        <taxon>Metamycoplasmataceae</taxon>
        <taxon>Mesomycoplasma</taxon>
    </lineage>
</organism>
<feature type="region of interest" description="Disordered" evidence="1">
    <location>
        <begin position="891"/>
        <end position="988"/>
    </location>
</feature>
<dbReference type="NCBIfam" id="NF045828">
    <property type="entry name" value="P97_adhes_Nterm"/>
    <property type="match status" value="1"/>
</dbReference>
<proteinExistence type="predicted"/>
<feature type="compositionally biased region" description="Polar residues" evidence="1">
    <location>
        <begin position="787"/>
        <end position="821"/>
    </location>
</feature>
<feature type="compositionally biased region" description="Basic and acidic residues" evidence="1">
    <location>
        <begin position="768"/>
        <end position="785"/>
    </location>
</feature>
<feature type="region of interest" description="Disordered" evidence="1">
    <location>
        <begin position="1035"/>
        <end position="1079"/>
    </location>
</feature>